<organism evidence="1 2">
    <name type="scientific">Vibrio phage Pontus</name>
    <dbReference type="NCBI Taxonomy" id="2590874"/>
    <lineage>
        <taxon>Viruses</taxon>
        <taxon>Duplodnaviria</taxon>
        <taxon>Heunggongvirae</taxon>
        <taxon>Uroviricota</taxon>
        <taxon>Caudoviricetes</taxon>
        <taxon>Demerecviridae</taxon>
        <taxon>Ermolyevavirinae</taxon>
        <taxon>Thalassavirus</taxon>
        <taxon>Thalassavirus pontus</taxon>
    </lineage>
</organism>
<evidence type="ECO:0000313" key="1">
    <source>
        <dbReference type="EMBL" id="QDF14786.1"/>
    </source>
</evidence>
<accession>A0A4Y6E8G9</accession>
<dbReference type="Proteomes" id="UP000320371">
    <property type="component" value="Segment"/>
</dbReference>
<sequence length="189" mass="20542">MNKFVLAAITASILSSQAFAGWGSDTAATIEAKGVNRQQKQYAKVQPVPFYQWSLERDLVIQLYNTRNLKAATHVVWRGDTSVIEGDCPAIGYGIPYDTSLTNPQSATDEDNYGGRNNALASIGQAEPNGVYASTNTSATWVMCVNPQGLIEPVYVEAKVTGYPYPVNVDYNTNRVTKAGRASVTLRVK</sequence>
<reference evidence="1 2" key="1">
    <citation type="submission" date="2019-05" db="EMBL/GenBank/DDBJ databases">
        <authorList>
            <person name="Sutton N.W."/>
            <person name="Sebastian A.Z."/>
            <person name="Albert I.U."/>
            <person name="Broussard G.W."/>
        </authorList>
    </citation>
    <scope>NUCLEOTIDE SEQUENCE [LARGE SCALE GENOMIC DNA]</scope>
    <source>
        <strain evidence="1 2">Pontus</strain>
    </source>
</reference>
<gene>
    <name evidence="1" type="ORF">PONTUS_161</name>
</gene>
<name>A0A4Y6E8G9_9CAUD</name>
<proteinExistence type="predicted"/>
<evidence type="ECO:0000313" key="2">
    <source>
        <dbReference type="Proteomes" id="UP000320371"/>
    </source>
</evidence>
<keyword evidence="2" id="KW-1185">Reference proteome</keyword>
<protein>
    <submittedName>
        <fullName evidence="1">Uncharacterized protein</fullName>
    </submittedName>
</protein>
<dbReference type="EMBL" id="MK907780">
    <property type="protein sequence ID" value="QDF14786.1"/>
    <property type="molecule type" value="Genomic_DNA"/>
</dbReference>